<evidence type="ECO:0008006" key="3">
    <source>
        <dbReference type="Google" id="ProtNLM"/>
    </source>
</evidence>
<dbReference type="RefSeq" id="WP_018597639.1">
    <property type="nucleotide sequence ID" value="NZ_AUUC01000027.1"/>
</dbReference>
<evidence type="ECO:0000313" key="2">
    <source>
        <dbReference type="Proteomes" id="UP000464715"/>
    </source>
</evidence>
<organism evidence="1 2">
    <name type="scientific">Blautia producta ATCC 27340 = DSM 2950</name>
    <dbReference type="NCBI Taxonomy" id="1121114"/>
    <lineage>
        <taxon>Bacteria</taxon>
        <taxon>Bacillati</taxon>
        <taxon>Bacillota</taxon>
        <taxon>Clostridia</taxon>
        <taxon>Lachnospirales</taxon>
        <taxon>Lachnospiraceae</taxon>
        <taxon>Blautia</taxon>
    </lineage>
</organism>
<dbReference type="GeneID" id="75053809"/>
<name>A0ABX6JE82_9FIRM</name>
<accession>A0ABX6JE82</accession>
<proteinExistence type="predicted"/>
<evidence type="ECO:0000313" key="1">
    <source>
        <dbReference type="EMBL" id="QIB56517.1"/>
    </source>
</evidence>
<gene>
    <name evidence="1" type="ORF">GXM18_17620</name>
</gene>
<dbReference type="EMBL" id="CP048626">
    <property type="protein sequence ID" value="QIB56517.1"/>
    <property type="molecule type" value="Genomic_DNA"/>
</dbReference>
<sequence>MPKLQRSEEDIKAILLIGNIRKRMEAKGVTDRQMAICTGMADQLSINCRR</sequence>
<dbReference type="Proteomes" id="UP000464715">
    <property type="component" value="Chromosome"/>
</dbReference>
<keyword evidence="2" id="KW-1185">Reference proteome</keyword>
<protein>
    <recommendedName>
        <fullName evidence="3">XRE family transcriptional regulator</fullName>
    </recommendedName>
</protein>
<reference evidence="1 2" key="1">
    <citation type="submission" date="2020-02" db="EMBL/GenBank/DDBJ databases">
        <title>Complete genome sequence of Blautia producta JCM 1471(T).</title>
        <authorList>
            <person name="Tourlousse D.M."/>
            <person name="Sakamoto M."/>
            <person name="Miura T."/>
            <person name="Narita K."/>
            <person name="Ohashi A."/>
            <person name="Uchino Y."/>
            <person name="Yamazoe A."/>
            <person name="Kameyama K."/>
            <person name="Terauchi J."/>
            <person name="Ohkuma M."/>
            <person name="Kawasaki H."/>
            <person name="Sekiguchi Y."/>
        </authorList>
    </citation>
    <scope>NUCLEOTIDE SEQUENCE [LARGE SCALE GENOMIC DNA]</scope>
    <source>
        <strain evidence="1 2">JCM 1471</strain>
    </source>
</reference>